<proteinExistence type="predicted"/>
<dbReference type="KEGG" id="paeb:NCGM1900_5259"/>
<dbReference type="Proteomes" id="UP000194857">
    <property type="component" value="Unassembled WGS sequence"/>
</dbReference>
<dbReference type="Proteomes" id="UP000433532">
    <property type="component" value="Unassembled WGS sequence"/>
</dbReference>
<dbReference type="PIRSF" id="PIRSF029394">
    <property type="entry name" value="UCP029394"/>
    <property type="match status" value="1"/>
</dbReference>
<evidence type="ECO:0000313" key="7">
    <source>
        <dbReference type="EMBL" id="WOS75608.1"/>
    </source>
</evidence>
<dbReference type="AlphaFoldDB" id="A0A072ZU70"/>
<evidence type="ECO:0000313" key="8">
    <source>
        <dbReference type="Proteomes" id="UP000045039"/>
    </source>
</evidence>
<reference evidence="5 9" key="3">
    <citation type="submission" date="2017-05" db="EMBL/GenBank/DDBJ databases">
        <authorList>
            <person name="Song R."/>
            <person name="Chenine A.L."/>
            <person name="Ruprecht R.M."/>
        </authorList>
    </citation>
    <scope>NUCLEOTIDE SEQUENCE [LARGE SCALE GENOMIC DNA]</scope>
    <source>
        <strain evidence="5 9">S567_C10_BS</strain>
    </source>
</reference>
<dbReference type="EMBL" id="CP136986">
    <property type="protein sequence ID" value="WOS75608.1"/>
    <property type="molecule type" value="Genomic_DNA"/>
</dbReference>
<dbReference type="InterPro" id="IPR016918">
    <property type="entry name" value="UCP029394"/>
</dbReference>
<evidence type="ECO:0000313" key="10">
    <source>
        <dbReference type="Proteomes" id="UP000284767"/>
    </source>
</evidence>
<dbReference type="EMBL" id="WXZT01000003">
    <property type="protein sequence ID" value="MZZ11910.1"/>
    <property type="molecule type" value="Genomic_DNA"/>
</dbReference>
<dbReference type="InterPro" id="IPR032710">
    <property type="entry name" value="NTF2-like_dom_sf"/>
</dbReference>
<evidence type="ECO:0000313" key="9">
    <source>
        <dbReference type="Proteomes" id="UP000194857"/>
    </source>
</evidence>
<dbReference type="SMR" id="A0A072ZU70"/>
<name>A0A072ZU70_PSEAI</name>
<reference evidence="3 11" key="6">
    <citation type="submission" date="2019-11" db="EMBL/GenBank/DDBJ databases">
        <title>Genomes of ocular Pseudomonas aeruginosa isolates.</title>
        <authorList>
            <person name="Khan M."/>
            <person name="Rice S.A."/>
            <person name="Willcox M.D.P."/>
            <person name="Stapleton F."/>
        </authorList>
    </citation>
    <scope>NUCLEOTIDE SEQUENCE [LARGE SCALE GENOMIC DNA]</scope>
    <source>
        <strain evidence="3 11">PA221</strain>
    </source>
</reference>
<reference evidence="7" key="8">
    <citation type="submission" date="2023-06" db="EMBL/GenBank/DDBJ databases">
        <authorList>
            <consortium name="Clinical and Environmental Microbiology Branch: Whole genome sequencing antimicrobial resistance pathogens in the healthcare setting"/>
        </authorList>
    </citation>
    <scope>NUCLEOTIDE SEQUENCE</scope>
    <source>
        <strain evidence="7">2021CK-01020</strain>
    </source>
</reference>
<reference evidence="2" key="2">
    <citation type="submission" date="2015-06" db="EMBL/GenBank/DDBJ databases">
        <authorList>
            <person name="Radhakrishnan R."/>
            <person name="Underwood A."/>
            <person name="Al-Shahib A."/>
        </authorList>
    </citation>
    <scope>NUCLEOTIDE SEQUENCE</scope>
    <source>
        <strain evidence="2">P19_London_7_VIM_2_05_10</strain>
    </source>
</reference>
<reference evidence="6 10" key="5">
    <citation type="submission" date="2019-01" db="EMBL/GenBank/DDBJ databases">
        <title>The Pseudomonas aeruginosa pan-genome provides new insights on its population structure, horizontal gene transfer and pathogenicity.</title>
        <authorList>
            <person name="Freschi L."/>
            <person name="Vincent A.T."/>
            <person name="Jeukens J."/>
            <person name="Emond-Rheault J.-G."/>
            <person name="Kukavica-Ibrulj I."/>
            <person name="Dupont M.-J."/>
            <person name="Charette S.J."/>
            <person name="Boyle B."/>
            <person name="Levesque R.C."/>
        </authorList>
    </citation>
    <scope>NUCLEOTIDE SEQUENCE [LARGE SCALE GENOMIC DNA]</scope>
    <source>
        <strain evidence="6 10">PA-W36</strain>
    </source>
</reference>
<dbReference type="OMA" id="MIMTDGR"/>
<sequence length="128" mass="14212">MTCAYRREIHHAHVAIRDWLAGDSRADALDALMARFAEDFSMVTPHGVVLDKTALGELFRSKGGTRPGLRIEIDGESLLASGVDGATLAYREIQSDAAGRSERLSTVVLHRDDEGRLYWRHLQETFCG</sequence>
<evidence type="ECO:0000259" key="1">
    <source>
        <dbReference type="Pfam" id="PF14534"/>
    </source>
</evidence>
<accession>A0A1S1BYR6</accession>
<dbReference type="Proteomes" id="UP000045039">
    <property type="component" value="Unassembled WGS sequence"/>
</dbReference>
<dbReference type="EMBL" id="NSNE01000015">
    <property type="protein sequence ID" value="RPM10626.1"/>
    <property type="molecule type" value="Genomic_DNA"/>
</dbReference>
<evidence type="ECO:0000313" key="6">
    <source>
        <dbReference type="EMBL" id="RPM10626.1"/>
    </source>
</evidence>
<reference evidence="7" key="9">
    <citation type="submission" date="2023-10" db="EMBL/GenBank/DDBJ databases">
        <title>Pathogen: clinical or host-associated sample.</title>
        <authorList>
            <person name="Hergert J."/>
            <person name="Casey R."/>
            <person name="Wagner J."/>
            <person name="Young E.L."/>
            <person name="Oakeson K.F."/>
        </authorList>
    </citation>
    <scope>NUCLEOTIDE SEQUENCE</scope>
    <source>
        <strain evidence="7">2021CK-01020</strain>
    </source>
</reference>
<reference evidence="8" key="1">
    <citation type="submission" date="2015-06" db="EMBL/GenBank/DDBJ databases">
        <authorList>
            <person name="Radhakrishnan Rajesh"/>
            <person name="Underwood Anthony"/>
            <person name="Al-Shahib Ali"/>
        </authorList>
    </citation>
    <scope>NUCLEOTIDE SEQUENCE [LARGE SCALE GENOMIC DNA]</scope>
    <source>
        <strain evidence="8">P19_London_7_VIM_2_05_10</strain>
    </source>
</reference>
<accession>A0A072ZU70</accession>
<gene>
    <name evidence="5" type="ORF">CAZ10_34670</name>
    <name evidence="3" type="ORF">GNQ48_02965</name>
    <name evidence="4" type="ORF">GUL26_06605</name>
    <name evidence="6" type="ORF">IPC1295_23235</name>
    <name evidence="7" type="ORF">L4V69_24225</name>
    <name evidence="2" type="ORF">PAERUG_P19_London_7_VIM_2_05_10_05217</name>
</gene>
<dbReference type="SUPFAM" id="SSF54427">
    <property type="entry name" value="NTF2-like"/>
    <property type="match status" value="1"/>
</dbReference>
<protein>
    <submittedName>
        <fullName evidence="6">DUF4440 domain-containing protein</fullName>
    </submittedName>
</protein>
<reference evidence="4" key="7">
    <citation type="submission" date="2020-01" db="EMBL/GenBank/DDBJ databases">
        <title>Bacteria Cultured from War Wounds Associated with the Conflict in Eastern Ukraine.</title>
        <authorList>
            <person name="Snesrud E."/>
            <person name="Galac M.R."/>
            <person name="Mc Gann P."/>
            <person name="Valentine K."/>
            <person name="Viacheslav K."/>
        </authorList>
    </citation>
    <scope>NUCLEOTIDE SEQUENCE</scope>
    <source>
        <strain evidence="4">VNMU148</strain>
    </source>
</reference>
<dbReference type="Pfam" id="PF14534">
    <property type="entry name" value="DUF4440"/>
    <property type="match status" value="1"/>
</dbReference>
<dbReference type="RefSeq" id="WP_003082694.1">
    <property type="nucleotide sequence ID" value="NZ_AP014622.1"/>
</dbReference>
<dbReference type="Proteomes" id="UP000284767">
    <property type="component" value="Unassembled WGS sequence"/>
</dbReference>
<evidence type="ECO:0000313" key="11">
    <source>
        <dbReference type="Proteomes" id="UP000433532"/>
    </source>
</evidence>
<dbReference type="Proteomes" id="UP001297540">
    <property type="component" value="Chromosome"/>
</dbReference>
<feature type="domain" description="DUF4440" evidence="1">
    <location>
        <begin position="27"/>
        <end position="113"/>
    </location>
</feature>
<dbReference type="Proteomes" id="UP000644192">
    <property type="component" value="Unassembled WGS sequence"/>
</dbReference>
<dbReference type="Gene3D" id="3.10.450.50">
    <property type="match status" value="1"/>
</dbReference>
<evidence type="ECO:0000313" key="3">
    <source>
        <dbReference type="EMBL" id="MUI33953.1"/>
    </source>
</evidence>
<dbReference type="EMBL" id="NFFZ01000032">
    <property type="protein sequence ID" value="OTI55139.1"/>
    <property type="molecule type" value="Genomic_DNA"/>
</dbReference>
<evidence type="ECO:0000313" key="4">
    <source>
        <dbReference type="EMBL" id="MZZ11910.1"/>
    </source>
</evidence>
<dbReference type="EMBL" id="WOAD01000001">
    <property type="protein sequence ID" value="MUI33953.1"/>
    <property type="molecule type" value="Genomic_DNA"/>
</dbReference>
<organism evidence="6 10">
    <name type="scientific">Pseudomonas aeruginosa</name>
    <dbReference type="NCBI Taxonomy" id="287"/>
    <lineage>
        <taxon>Bacteria</taxon>
        <taxon>Pseudomonadati</taxon>
        <taxon>Pseudomonadota</taxon>
        <taxon>Gammaproteobacteria</taxon>
        <taxon>Pseudomonadales</taxon>
        <taxon>Pseudomonadaceae</taxon>
        <taxon>Pseudomonas</taxon>
    </lineage>
</organism>
<reference evidence="6 10" key="4">
    <citation type="submission" date="2017-08" db="EMBL/GenBank/DDBJ databases">
        <authorList>
            <person name="Feschi L."/>
            <person name="Jeukens J."/>
            <person name="Emond-Rheault J.-G."/>
            <person name="Kukavica-Ibrulj I."/>
            <person name="Boyle B."/>
            <person name="Levesque R.C."/>
        </authorList>
    </citation>
    <scope>NUCLEOTIDE SEQUENCE [LARGE SCALE GENOMIC DNA]</scope>
    <source>
        <strain evidence="6 10">PA-W36</strain>
    </source>
</reference>
<evidence type="ECO:0000313" key="5">
    <source>
        <dbReference type="EMBL" id="OTI55139.1"/>
    </source>
</evidence>
<dbReference type="EMBL" id="CVVU01000235">
    <property type="protein sequence ID" value="CRP68044.1"/>
    <property type="molecule type" value="Genomic_DNA"/>
</dbReference>
<dbReference type="InterPro" id="IPR027843">
    <property type="entry name" value="DUF4440"/>
</dbReference>
<evidence type="ECO:0000313" key="2">
    <source>
        <dbReference type="EMBL" id="CRP68044.1"/>
    </source>
</evidence>